<evidence type="ECO:0000313" key="1">
    <source>
        <dbReference type="EMBL" id="UOD50700.1"/>
    </source>
</evidence>
<proteinExistence type="predicted"/>
<name>A0ABY4AKA4_9BURK</name>
<keyword evidence="2" id="KW-1185">Reference proteome</keyword>
<evidence type="ECO:0000313" key="2">
    <source>
        <dbReference type="Proteomes" id="UP000831607"/>
    </source>
</evidence>
<organism evidence="1 2">
    <name type="scientific">Orrella daihaiensis</name>
    <dbReference type="NCBI Taxonomy" id="2782176"/>
    <lineage>
        <taxon>Bacteria</taxon>
        <taxon>Pseudomonadati</taxon>
        <taxon>Pseudomonadota</taxon>
        <taxon>Betaproteobacteria</taxon>
        <taxon>Burkholderiales</taxon>
        <taxon>Alcaligenaceae</taxon>
        <taxon>Orrella</taxon>
    </lineage>
</organism>
<reference evidence="1 2" key="1">
    <citation type="submission" date="2020-11" db="EMBL/GenBank/DDBJ databases">
        <title>Algicoccus daihaiensis sp.nov., isolated from Daihai Lake in Inner Mongolia.</title>
        <authorList>
            <person name="Kai J."/>
        </authorList>
    </citation>
    <scope>NUCLEOTIDE SEQUENCE [LARGE SCALE GENOMIC DNA]</scope>
    <source>
        <strain evidence="2">f23</strain>
    </source>
</reference>
<accession>A0ABY4AKA4</accession>
<dbReference type="Proteomes" id="UP000831607">
    <property type="component" value="Chromosome"/>
</dbReference>
<protein>
    <submittedName>
        <fullName evidence="1">Uncharacterized protein</fullName>
    </submittedName>
</protein>
<sequence>MTIQQKDLERLKKDAVLSLELSANTKTNVTNAEITTFTQKLKTLASKKELIVIVTETGKR</sequence>
<dbReference type="RefSeq" id="WP_243479109.1">
    <property type="nucleotide sequence ID" value="NZ_CP063982.1"/>
</dbReference>
<dbReference type="EMBL" id="CP063982">
    <property type="protein sequence ID" value="UOD50700.1"/>
    <property type="molecule type" value="Genomic_DNA"/>
</dbReference>
<gene>
    <name evidence="1" type="ORF">DHf2319_01840</name>
</gene>